<dbReference type="AlphaFoldDB" id="A0AA36NJ77"/>
<dbReference type="SUPFAM" id="SSF51197">
    <property type="entry name" value="Clavaminate synthase-like"/>
    <property type="match status" value="1"/>
</dbReference>
<evidence type="ECO:0000313" key="2">
    <source>
        <dbReference type="Proteomes" id="UP001178507"/>
    </source>
</evidence>
<dbReference type="EMBL" id="CAUJNA010003538">
    <property type="protein sequence ID" value="CAJ1404408.1"/>
    <property type="molecule type" value="Genomic_DNA"/>
</dbReference>
<dbReference type="CDD" id="cd00257">
    <property type="entry name" value="beta-trefoil_FSCN-like"/>
    <property type="match status" value="1"/>
</dbReference>
<dbReference type="Gene3D" id="2.80.10.50">
    <property type="match status" value="1"/>
</dbReference>
<gene>
    <name evidence="1" type="ORF">EVOR1521_LOCUS26860</name>
</gene>
<sequence>MGRRGQISIDRIVALRSSVLPIYVIVRPEGVTTADEVSEDGNDFLTTRMFGDQIAFQSIRGDYLSAEGGEICTRRYCSNNERFTVEKQDTQYAFRSHCGRYLGVSDRPPYVTLAPTLGETEAFQLFSLMMCGVNVGQQLEMLDRQGCIMVDHLLDTEELEALRQHIQEGDHPRGHELRVRDLAHRSPGLASLAAHPLVMQLARRLLSPSLQLSEMESCRTDVDFVRKELEETTWHVVHPYSGAEFPGVVDPRINITVTWFLDKLDSDNSTWAFIKAPEAGKLPQLPQLSAPEELQAVAQNAQPLLAKAGSAWICIGPYWMSNNVGAASFWKDYDAQTRYKHLSGQKEQTFRALTDAQRGAPVREELCPTVLQATYVREHVATLCRAPPFEVLEALGEPGRHLAELMRP</sequence>
<dbReference type="Proteomes" id="UP001178507">
    <property type="component" value="Unassembled WGS sequence"/>
</dbReference>
<dbReference type="InterPro" id="IPR008999">
    <property type="entry name" value="Actin-crosslinking"/>
</dbReference>
<name>A0AA36NJ77_9DINO</name>
<accession>A0AA36NJ77</accession>
<proteinExistence type="predicted"/>
<organism evidence="1 2">
    <name type="scientific">Effrenium voratum</name>
    <dbReference type="NCBI Taxonomy" id="2562239"/>
    <lineage>
        <taxon>Eukaryota</taxon>
        <taxon>Sar</taxon>
        <taxon>Alveolata</taxon>
        <taxon>Dinophyceae</taxon>
        <taxon>Suessiales</taxon>
        <taxon>Symbiodiniaceae</taxon>
        <taxon>Effrenium</taxon>
    </lineage>
</organism>
<comment type="caution">
    <text evidence="1">The sequence shown here is derived from an EMBL/GenBank/DDBJ whole genome shotgun (WGS) entry which is preliminary data.</text>
</comment>
<dbReference type="Gene3D" id="2.60.120.620">
    <property type="entry name" value="q2cbj1_9rhob like domain"/>
    <property type="match status" value="1"/>
</dbReference>
<reference evidence="1" key="1">
    <citation type="submission" date="2023-08" db="EMBL/GenBank/DDBJ databases">
        <authorList>
            <person name="Chen Y."/>
            <person name="Shah S."/>
            <person name="Dougan E. K."/>
            <person name="Thang M."/>
            <person name="Chan C."/>
        </authorList>
    </citation>
    <scope>NUCLEOTIDE SEQUENCE</scope>
</reference>
<dbReference type="SUPFAM" id="SSF50405">
    <property type="entry name" value="Actin-crosslinking proteins"/>
    <property type="match status" value="1"/>
</dbReference>
<keyword evidence="2" id="KW-1185">Reference proteome</keyword>
<protein>
    <submittedName>
        <fullName evidence="1">Uncharacterized protein</fullName>
    </submittedName>
</protein>
<evidence type="ECO:0000313" key="1">
    <source>
        <dbReference type="EMBL" id="CAJ1404408.1"/>
    </source>
</evidence>